<reference evidence="1 2" key="1">
    <citation type="journal article" date="2024" name="Proc. Natl. Acad. Sci. U.S.A.">
        <title>The genetic regulatory architecture and epigenomic basis for age-related changes in rattlesnake venom.</title>
        <authorList>
            <person name="Hogan M.P."/>
            <person name="Holding M.L."/>
            <person name="Nystrom G.S."/>
            <person name="Colston T.J."/>
            <person name="Bartlett D.A."/>
            <person name="Mason A.J."/>
            <person name="Ellsworth S.A."/>
            <person name="Rautsaw R.M."/>
            <person name="Lawrence K.C."/>
            <person name="Strickland J.L."/>
            <person name="He B."/>
            <person name="Fraser P."/>
            <person name="Margres M.J."/>
            <person name="Gilbert D.M."/>
            <person name="Gibbs H.L."/>
            <person name="Parkinson C.L."/>
            <person name="Rokyta D.R."/>
        </authorList>
    </citation>
    <scope>NUCLEOTIDE SEQUENCE [LARGE SCALE GENOMIC DNA]</scope>
    <source>
        <strain evidence="1">DRR0105</strain>
    </source>
</reference>
<evidence type="ECO:0000313" key="1">
    <source>
        <dbReference type="EMBL" id="KAK9402540.1"/>
    </source>
</evidence>
<dbReference type="AlphaFoldDB" id="A0AAW1BL94"/>
<gene>
    <name evidence="1" type="ORF">NXF25_010896</name>
</gene>
<organism evidence="1 2">
    <name type="scientific">Crotalus adamanteus</name>
    <name type="common">Eastern diamondback rattlesnake</name>
    <dbReference type="NCBI Taxonomy" id="8729"/>
    <lineage>
        <taxon>Eukaryota</taxon>
        <taxon>Metazoa</taxon>
        <taxon>Chordata</taxon>
        <taxon>Craniata</taxon>
        <taxon>Vertebrata</taxon>
        <taxon>Euteleostomi</taxon>
        <taxon>Lepidosauria</taxon>
        <taxon>Squamata</taxon>
        <taxon>Bifurcata</taxon>
        <taxon>Unidentata</taxon>
        <taxon>Episquamata</taxon>
        <taxon>Toxicofera</taxon>
        <taxon>Serpentes</taxon>
        <taxon>Colubroidea</taxon>
        <taxon>Viperidae</taxon>
        <taxon>Crotalinae</taxon>
        <taxon>Crotalus</taxon>
    </lineage>
</organism>
<protein>
    <submittedName>
        <fullName evidence="1">Nphs1: Nephrin</fullName>
    </submittedName>
</protein>
<sequence>MLGYKVLSSCTSTYAFNSFLLPPAPDVLSWGGVEWGRHGGALGCSFGPRVGV</sequence>
<dbReference type="Proteomes" id="UP001474421">
    <property type="component" value="Unassembled WGS sequence"/>
</dbReference>
<proteinExistence type="predicted"/>
<keyword evidence="2" id="KW-1185">Reference proteome</keyword>
<name>A0AAW1BL94_CROAD</name>
<dbReference type="EMBL" id="JAOTOJ010000004">
    <property type="protein sequence ID" value="KAK9402540.1"/>
    <property type="molecule type" value="Genomic_DNA"/>
</dbReference>
<accession>A0AAW1BL94</accession>
<comment type="caution">
    <text evidence="1">The sequence shown here is derived from an EMBL/GenBank/DDBJ whole genome shotgun (WGS) entry which is preliminary data.</text>
</comment>
<evidence type="ECO:0000313" key="2">
    <source>
        <dbReference type="Proteomes" id="UP001474421"/>
    </source>
</evidence>